<evidence type="ECO:0000313" key="5">
    <source>
        <dbReference type="Proteomes" id="UP001055153"/>
    </source>
</evidence>
<reference evidence="4" key="1">
    <citation type="journal article" date="2021" name="Front. Microbiol.">
        <title>Comprehensive Comparative Genomics and Phenotyping of Methylobacterium Species.</title>
        <authorList>
            <person name="Alessa O."/>
            <person name="Ogura Y."/>
            <person name="Fujitani Y."/>
            <person name="Takami H."/>
            <person name="Hayashi T."/>
            <person name="Sahin N."/>
            <person name="Tani A."/>
        </authorList>
    </citation>
    <scope>NUCLEOTIDE SEQUENCE</scope>
    <source>
        <strain evidence="4">DSM 17168</strain>
    </source>
</reference>
<keyword evidence="5" id="KW-1185">Reference proteome</keyword>
<feature type="region of interest" description="Disordered" evidence="2">
    <location>
        <begin position="22"/>
        <end position="50"/>
    </location>
</feature>
<dbReference type="PRINTS" id="PR01790">
    <property type="entry name" value="SMP30FAMILY"/>
</dbReference>
<protein>
    <recommendedName>
        <fullName evidence="3">SMP-30/Gluconolactonase/LRE-like region domain-containing protein</fullName>
    </recommendedName>
</protein>
<organism evidence="4 5">
    <name type="scientific">Methylobacterium isbiliense</name>
    <dbReference type="NCBI Taxonomy" id="315478"/>
    <lineage>
        <taxon>Bacteria</taxon>
        <taxon>Pseudomonadati</taxon>
        <taxon>Pseudomonadota</taxon>
        <taxon>Alphaproteobacteria</taxon>
        <taxon>Hyphomicrobiales</taxon>
        <taxon>Methylobacteriaceae</taxon>
        <taxon>Methylobacterium</taxon>
    </lineage>
</organism>
<dbReference type="InterPro" id="IPR013658">
    <property type="entry name" value="SGL"/>
</dbReference>
<dbReference type="EMBL" id="BPQQ01000070">
    <property type="protein sequence ID" value="GJE03232.1"/>
    <property type="molecule type" value="Genomic_DNA"/>
</dbReference>
<dbReference type="Gene3D" id="2.120.10.30">
    <property type="entry name" value="TolB, C-terminal domain"/>
    <property type="match status" value="1"/>
</dbReference>
<dbReference type="Pfam" id="PF08450">
    <property type="entry name" value="SGL"/>
    <property type="match status" value="1"/>
</dbReference>
<evidence type="ECO:0000313" key="4">
    <source>
        <dbReference type="EMBL" id="GJE03232.1"/>
    </source>
</evidence>
<dbReference type="Proteomes" id="UP001055153">
    <property type="component" value="Unassembled WGS sequence"/>
</dbReference>
<proteinExistence type="predicted"/>
<dbReference type="InterPro" id="IPR005511">
    <property type="entry name" value="SMP-30"/>
</dbReference>
<keyword evidence="1" id="KW-0378">Hydrolase</keyword>
<name>A0ABQ4SJB8_9HYPH</name>
<dbReference type="InterPro" id="IPR051262">
    <property type="entry name" value="SMP-30/CGR1_Lactonase"/>
</dbReference>
<reference evidence="4" key="2">
    <citation type="submission" date="2021-08" db="EMBL/GenBank/DDBJ databases">
        <authorList>
            <person name="Tani A."/>
            <person name="Ola A."/>
            <person name="Ogura Y."/>
            <person name="Katsura K."/>
            <person name="Hayashi T."/>
        </authorList>
    </citation>
    <scope>NUCLEOTIDE SEQUENCE</scope>
    <source>
        <strain evidence="4">DSM 17168</strain>
    </source>
</reference>
<dbReference type="SUPFAM" id="SSF63829">
    <property type="entry name" value="Calcium-dependent phosphotriesterase"/>
    <property type="match status" value="1"/>
</dbReference>
<sequence length="388" mass="41647">MATQRSTVDFILDQAGAARVARPGAVPGRGTSGPVVLDSPSSRKGSEAMNRRDVLTGAGAFAAGGPEALGGGLPLGPLPGTRYPDPRIEALDPRFKAKIGNAGIERIATGFRWAEGPVYFRDGGYLLWSDIPNNRMLRWLEEDGHVSVFRSPSHYANGNTRDREGRLVTCEHDTRRVTRTEPDGRITVLLDRFEGKPLNAPNDVVVASDGGIWFTDPGYGIDGHYEGTKAAAELPTRVYRLDPGTGRAAVMVEDMARPNGLAFSPDERSLYVVDSAAGDGRRAHIRAFAVEGSRLTGGRVFADDVAPGITDGLRTDEDGNVWCSMGWADPAEDGVRCYAPDGSLIGKIHLPETCANLCFGGLKRNRLFMTASTSVYALYVDAQGAQRP</sequence>
<evidence type="ECO:0000256" key="1">
    <source>
        <dbReference type="ARBA" id="ARBA00022801"/>
    </source>
</evidence>
<evidence type="ECO:0000256" key="2">
    <source>
        <dbReference type="SAM" id="MobiDB-lite"/>
    </source>
</evidence>
<dbReference type="InterPro" id="IPR011042">
    <property type="entry name" value="6-blade_b-propeller_TolB-like"/>
</dbReference>
<gene>
    <name evidence="4" type="ORF">GMJLKIPL_5183</name>
</gene>
<dbReference type="PANTHER" id="PTHR47572">
    <property type="entry name" value="LIPOPROTEIN-RELATED"/>
    <property type="match status" value="1"/>
</dbReference>
<accession>A0ABQ4SJB8</accession>
<dbReference type="PANTHER" id="PTHR47572:SF4">
    <property type="entry name" value="LACTONASE DRP35"/>
    <property type="match status" value="1"/>
</dbReference>
<comment type="caution">
    <text evidence="4">The sequence shown here is derived from an EMBL/GenBank/DDBJ whole genome shotgun (WGS) entry which is preliminary data.</text>
</comment>
<evidence type="ECO:0000259" key="3">
    <source>
        <dbReference type="Pfam" id="PF08450"/>
    </source>
</evidence>
<feature type="domain" description="SMP-30/Gluconolactonase/LRE-like region" evidence="3">
    <location>
        <begin position="113"/>
        <end position="372"/>
    </location>
</feature>